<proteinExistence type="predicted"/>
<dbReference type="VEuPathDB" id="AmoebaDB:EIN_246680"/>
<dbReference type="EMBL" id="KB206169">
    <property type="protein sequence ID" value="ELP94784.1"/>
    <property type="molecule type" value="Genomic_DNA"/>
</dbReference>
<evidence type="ECO:0000313" key="2">
    <source>
        <dbReference type="EMBL" id="ELP94784.1"/>
    </source>
</evidence>
<gene>
    <name evidence="2" type="ORF">EIN_246680</name>
</gene>
<sequence length="521" mass="59276">MSHSTNEILPETISSYEEYSTRLLNVLSTHTECFVHYKYSNGVLIGTESPTRVLLNNIYQSLPVEWRVNFFDKFREVSLLHPESSSLVWLNGLSLILPDISIPKDISIPVPPSLRDLVATCKQLYPKGTTLVAQKGRSVLMNEKKSYECKALSQKITEIWTKTVIDIGSGKGYLLHELENLGLEAVGVEGEQDFLDKMEQREEKVLQKSPQKFSKSTQKPFDNHIGHPKTISAYLTTDITPQEFMTKISTVTASKELLMTCLHACGNLTSTLLRLSVKIPEVKVVAAVGCCYHKLTERNDFWKSTTQRAKYVEGENLNVLRSVKHPHFDEELNGFPMSKFVSEIIEKEGKEFKLAHNEFSTFADPLTVTQRQYLDMMKQQSFKAFFEFVMEKFNGAKEDHPTGKTVNTTFKTYFESALVNIKKRKTFKWNAENYAKQFEAFCDHFVSAEEFNALYNESAVGDILIESGAILLLGALFAPLLEGLIVSDRVLYMKEHCKVAYAERVFDSRVSPRCFLIVAKK</sequence>
<dbReference type="InterPro" id="IPR029063">
    <property type="entry name" value="SAM-dependent_MTases_sf"/>
</dbReference>
<organism evidence="2 3">
    <name type="scientific">Entamoeba invadens IP1</name>
    <dbReference type="NCBI Taxonomy" id="370355"/>
    <lineage>
        <taxon>Eukaryota</taxon>
        <taxon>Amoebozoa</taxon>
        <taxon>Evosea</taxon>
        <taxon>Archamoebae</taxon>
        <taxon>Mastigamoebida</taxon>
        <taxon>Entamoebidae</taxon>
        <taxon>Entamoeba</taxon>
    </lineage>
</organism>
<dbReference type="GeneID" id="14894006"/>
<evidence type="ECO:0000313" key="3">
    <source>
        <dbReference type="Proteomes" id="UP000014680"/>
    </source>
</evidence>
<dbReference type="OrthoDB" id="10258156at2759"/>
<protein>
    <recommendedName>
        <fullName evidence="1">Methyltransferase domain-containing protein</fullName>
    </recommendedName>
</protein>
<dbReference type="InterPro" id="IPR025714">
    <property type="entry name" value="Methyltranfer_dom"/>
</dbReference>
<keyword evidence="3" id="KW-1185">Reference proteome</keyword>
<dbReference type="Gene3D" id="3.40.50.150">
    <property type="entry name" value="Vaccinia Virus protein VP39"/>
    <property type="match status" value="1"/>
</dbReference>
<dbReference type="RefSeq" id="XP_004261555.1">
    <property type="nucleotide sequence ID" value="XM_004261507.1"/>
</dbReference>
<evidence type="ECO:0000259" key="1">
    <source>
        <dbReference type="Pfam" id="PF13679"/>
    </source>
</evidence>
<feature type="domain" description="Methyltransferase" evidence="1">
    <location>
        <begin position="157"/>
        <end position="297"/>
    </location>
</feature>
<dbReference type="Proteomes" id="UP000014680">
    <property type="component" value="Unassembled WGS sequence"/>
</dbReference>
<dbReference type="InterPro" id="IPR052220">
    <property type="entry name" value="METTL25"/>
</dbReference>
<dbReference type="PANTHER" id="PTHR12496">
    <property type="entry name" value="CGI-41 METHYLTRANSFERASE"/>
    <property type="match status" value="1"/>
</dbReference>
<reference evidence="2 3" key="1">
    <citation type="submission" date="2012-10" db="EMBL/GenBank/DDBJ databases">
        <authorList>
            <person name="Zafar N."/>
            <person name="Inman J."/>
            <person name="Hall N."/>
            <person name="Lorenzi H."/>
            <person name="Caler E."/>
        </authorList>
    </citation>
    <scope>NUCLEOTIDE SEQUENCE [LARGE SCALE GENOMIC DNA]</scope>
    <source>
        <strain evidence="2 3">IP1</strain>
    </source>
</reference>
<name>A0A0A1UGD1_ENTIV</name>
<dbReference type="AlphaFoldDB" id="A0A0A1UGD1"/>
<dbReference type="KEGG" id="eiv:EIN_246680"/>
<dbReference type="PANTHER" id="PTHR12496:SF0">
    <property type="entry name" value="METHYLTRANSFERASE DOMAIN-CONTAINING PROTEIN"/>
    <property type="match status" value="1"/>
</dbReference>
<dbReference type="Pfam" id="PF13679">
    <property type="entry name" value="Methyltransf_32"/>
    <property type="match status" value="1"/>
</dbReference>
<dbReference type="OMA" id="QVRMGRN"/>
<accession>A0A0A1UGD1</accession>
<dbReference type="SUPFAM" id="SSF53335">
    <property type="entry name" value="S-adenosyl-L-methionine-dependent methyltransferases"/>
    <property type="match status" value="1"/>
</dbReference>